<proteinExistence type="predicted"/>
<reference evidence="3 4" key="1">
    <citation type="submission" date="2018-06" db="EMBL/GenBank/DDBJ databases">
        <title>Comparative genomics reveals the genomic features of Rhizophagus irregularis, R. cerebriforme, R. diaphanum and Gigaspora rosea, and their symbiotic lifestyle signature.</title>
        <authorList>
            <person name="Morin E."/>
            <person name="San Clemente H."/>
            <person name="Chen E.C.H."/>
            <person name="De La Providencia I."/>
            <person name="Hainaut M."/>
            <person name="Kuo A."/>
            <person name="Kohler A."/>
            <person name="Murat C."/>
            <person name="Tang N."/>
            <person name="Roy S."/>
            <person name="Loubradou J."/>
            <person name="Henrissat B."/>
            <person name="Grigoriev I.V."/>
            <person name="Corradi N."/>
            <person name="Roux C."/>
            <person name="Martin F.M."/>
        </authorList>
    </citation>
    <scope>NUCLEOTIDE SEQUENCE [LARGE SCALE GENOMIC DNA]</scope>
    <source>
        <strain evidence="3 4">DAOM 194757</strain>
    </source>
</reference>
<feature type="chain" id="PRO_5017313438" evidence="2">
    <location>
        <begin position="23"/>
        <end position="363"/>
    </location>
</feature>
<dbReference type="Proteomes" id="UP000266673">
    <property type="component" value="Unassembled WGS sequence"/>
</dbReference>
<protein>
    <submittedName>
        <fullName evidence="3">Uncharacterized protein</fullName>
    </submittedName>
</protein>
<organism evidence="3 4">
    <name type="scientific">Gigaspora rosea</name>
    <dbReference type="NCBI Taxonomy" id="44941"/>
    <lineage>
        <taxon>Eukaryota</taxon>
        <taxon>Fungi</taxon>
        <taxon>Fungi incertae sedis</taxon>
        <taxon>Mucoromycota</taxon>
        <taxon>Glomeromycotina</taxon>
        <taxon>Glomeromycetes</taxon>
        <taxon>Diversisporales</taxon>
        <taxon>Gigasporaceae</taxon>
        <taxon>Gigaspora</taxon>
    </lineage>
</organism>
<feature type="signal peptide" evidence="2">
    <location>
        <begin position="1"/>
        <end position="22"/>
    </location>
</feature>
<keyword evidence="4" id="KW-1185">Reference proteome</keyword>
<gene>
    <name evidence="3" type="ORF">C2G38_2070931</name>
</gene>
<sequence length="363" mass="42081">MVKILKILAFLILIFHVHLTTTLPNHVLEERNLLANRSGHDLKKRDSNKLIFDPLNLKGTIIRRPADVPIQMALIGLAASCEKLKTFLAFCLCCAFNNYDTVIDGRREVQLSLWDKFKLWLNPSTPFQQDLPESLALHPEIPIRGPSLRDMLREYQASEYYNFEMGSSSNSQLPIPDCPTSEAIPDYNSQQQLTPCIPQTVDDIVRPLDPSTSETCKQDPEIPESSTSQASTSQPVCRIPFPNREERPVEYYQRRRDRLLGVNPPGFAEFLEVLTRASVMNDNPQTQLNLWRDYNRVRERFALFIDVDVYLLAIQRYAKELERSVNQLQHQNFGLNHLDDEDMEELVMYCSWKVERDRKKDEL</sequence>
<evidence type="ECO:0000256" key="1">
    <source>
        <dbReference type="SAM" id="MobiDB-lite"/>
    </source>
</evidence>
<evidence type="ECO:0000313" key="4">
    <source>
        <dbReference type="Proteomes" id="UP000266673"/>
    </source>
</evidence>
<accession>A0A397VNI2</accession>
<feature type="region of interest" description="Disordered" evidence="1">
    <location>
        <begin position="208"/>
        <end position="240"/>
    </location>
</feature>
<evidence type="ECO:0000256" key="2">
    <source>
        <dbReference type="SAM" id="SignalP"/>
    </source>
</evidence>
<keyword evidence="2" id="KW-0732">Signal</keyword>
<feature type="non-terminal residue" evidence="3">
    <location>
        <position position="363"/>
    </location>
</feature>
<dbReference type="EMBL" id="QKWP01000231">
    <property type="protein sequence ID" value="RIB24085.1"/>
    <property type="molecule type" value="Genomic_DNA"/>
</dbReference>
<comment type="caution">
    <text evidence="3">The sequence shown here is derived from an EMBL/GenBank/DDBJ whole genome shotgun (WGS) entry which is preliminary data.</text>
</comment>
<dbReference type="AlphaFoldDB" id="A0A397VNI2"/>
<name>A0A397VNI2_9GLOM</name>
<evidence type="ECO:0000313" key="3">
    <source>
        <dbReference type="EMBL" id="RIB24085.1"/>
    </source>
</evidence>
<feature type="compositionally biased region" description="Polar residues" evidence="1">
    <location>
        <begin position="224"/>
        <end position="235"/>
    </location>
</feature>